<keyword evidence="7" id="KW-0732">Signal</keyword>
<gene>
    <name evidence="9" type="ORF">L9F63_028189</name>
</gene>
<keyword evidence="6" id="KW-1015">Disulfide bond</keyword>
<evidence type="ECO:0000256" key="5">
    <source>
        <dbReference type="ARBA" id="ARBA00022825"/>
    </source>
</evidence>
<feature type="chain" id="PRO_5042121818" description="Peptidase S1 domain-containing protein" evidence="7">
    <location>
        <begin position="20"/>
        <end position="268"/>
    </location>
</feature>
<keyword evidence="5" id="KW-0720">Serine protease</keyword>
<feature type="domain" description="Peptidase S1" evidence="8">
    <location>
        <begin position="31"/>
        <end position="254"/>
    </location>
</feature>
<dbReference type="Pfam" id="PF00089">
    <property type="entry name" value="Trypsin"/>
    <property type="match status" value="1"/>
</dbReference>
<keyword evidence="3" id="KW-0645">Protease</keyword>
<evidence type="ECO:0000256" key="6">
    <source>
        <dbReference type="ARBA" id="ARBA00023157"/>
    </source>
</evidence>
<dbReference type="GO" id="GO:0006508">
    <property type="term" value="P:proteolysis"/>
    <property type="evidence" value="ECO:0007669"/>
    <property type="project" value="UniProtKB-KW"/>
</dbReference>
<comment type="subcellular location">
    <subcellularLocation>
        <location evidence="1">Secreted</location>
        <location evidence="1">Extracellular space</location>
    </subcellularLocation>
</comment>
<evidence type="ECO:0000256" key="4">
    <source>
        <dbReference type="ARBA" id="ARBA00022801"/>
    </source>
</evidence>
<evidence type="ECO:0000256" key="2">
    <source>
        <dbReference type="ARBA" id="ARBA00007664"/>
    </source>
</evidence>
<dbReference type="PROSITE" id="PS50240">
    <property type="entry name" value="TRYPSIN_DOM"/>
    <property type="match status" value="1"/>
</dbReference>
<dbReference type="InterPro" id="IPR001254">
    <property type="entry name" value="Trypsin_dom"/>
</dbReference>
<dbReference type="InterPro" id="IPR043504">
    <property type="entry name" value="Peptidase_S1_PA_chymotrypsin"/>
</dbReference>
<name>A0AAD7ZXI1_DIPPU</name>
<reference evidence="9" key="1">
    <citation type="journal article" date="2023" name="IScience">
        <title>Live-bearing cockroach genome reveals convergent evolutionary mechanisms linked to viviparity in insects and beyond.</title>
        <authorList>
            <person name="Fouks B."/>
            <person name="Harrison M.C."/>
            <person name="Mikhailova A.A."/>
            <person name="Marchal E."/>
            <person name="English S."/>
            <person name="Carruthers M."/>
            <person name="Jennings E.C."/>
            <person name="Chiamaka E.L."/>
            <person name="Frigard R.A."/>
            <person name="Pippel M."/>
            <person name="Attardo G.M."/>
            <person name="Benoit J.B."/>
            <person name="Bornberg-Bauer E."/>
            <person name="Tobe S.S."/>
        </authorList>
    </citation>
    <scope>NUCLEOTIDE SEQUENCE</scope>
    <source>
        <strain evidence="9">Stay&amp;Tobe</strain>
    </source>
</reference>
<feature type="signal peptide" evidence="7">
    <location>
        <begin position="1"/>
        <end position="19"/>
    </location>
</feature>
<dbReference type="FunFam" id="2.40.10.10:FF:000036">
    <property type="entry name" value="Trypsin beta"/>
    <property type="match status" value="1"/>
</dbReference>
<organism evidence="9 10">
    <name type="scientific">Diploptera punctata</name>
    <name type="common">Pacific beetle cockroach</name>
    <dbReference type="NCBI Taxonomy" id="6984"/>
    <lineage>
        <taxon>Eukaryota</taxon>
        <taxon>Metazoa</taxon>
        <taxon>Ecdysozoa</taxon>
        <taxon>Arthropoda</taxon>
        <taxon>Hexapoda</taxon>
        <taxon>Insecta</taxon>
        <taxon>Pterygota</taxon>
        <taxon>Neoptera</taxon>
        <taxon>Polyneoptera</taxon>
        <taxon>Dictyoptera</taxon>
        <taxon>Blattodea</taxon>
        <taxon>Blaberoidea</taxon>
        <taxon>Blaberidae</taxon>
        <taxon>Diplopterinae</taxon>
        <taxon>Diploptera</taxon>
    </lineage>
</organism>
<accession>A0AAD7ZXI1</accession>
<protein>
    <recommendedName>
        <fullName evidence="8">Peptidase S1 domain-containing protein</fullName>
    </recommendedName>
</protein>
<dbReference type="InterPro" id="IPR009003">
    <property type="entry name" value="Peptidase_S1_PA"/>
</dbReference>
<keyword evidence="4" id="KW-0378">Hydrolase</keyword>
<comment type="caution">
    <text evidence="9">The sequence shown here is derived from an EMBL/GenBank/DDBJ whole genome shotgun (WGS) entry which is preliminary data.</text>
</comment>
<dbReference type="PANTHER" id="PTHR24276:SF91">
    <property type="entry name" value="AT26814P-RELATED"/>
    <property type="match status" value="1"/>
</dbReference>
<keyword evidence="10" id="KW-1185">Reference proteome</keyword>
<dbReference type="CDD" id="cd00190">
    <property type="entry name" value="Tryp_SPc"/>
    <property type="match status" value="1"/>
</dbReference>
<proteinExistence type="inferred from homology"/>
<evidence type="ECO:0000256" key="1">
    <source>
        <dbReference type="ARBA" id="ARBA00004239"/>
    </source>
</evidence>
<dbReference type="InterPro" id="IPR050430">
    <property type="entry name" value="Peptidase_S1"/>
</dbReference>
<dbReference type="EMBL" id="JASPKZ010005973">
    <property type="protein sequence ID" value="KAJ9588002.1"/>
    <property type="molecule type" value="Genomic_DNA"/>
</dbReference>
<evidence type="ECO:0000256" key="3">
    <source>
        <dbReference type="ARBA" id="ARBA00022670"/>
    </source>
</evidence>
<evidence type="ECO:0000259" key="8">
    <source>
        <dbReference type="PROSITE" id="PS50240"/>
    </source>
</evidence>
<reference evidence="9" key="2">
    <citation type="submission" date="2023-05" db="EMBL/GenBank/DDBJ databases">
        <authorList>
            <person name="Fouks B."/>
        </authorList>
    </citation>
    <scope>NUCLEOTIDE SEQUENCE</scope>
    <source>
        <strain evidence="9">Stay&amp;Tobe</strain>
        <tissue evidence="9">Testes</tissue>
    </source>
</reference>
<dbReference type="SUPFAM" id="SSF50494">
    <property type="entry name" value="Trypsin-like serine proteases"/>
    <property type="match status" value="1"/>
</dbReference>
<dbReference type="GO" id="GO:0004252">
    <property type="term" value="F:serine-type endopeptidase activity"/>
    <property type="evidence" value="ECO:0007669"/>
    <property type="project" value="InterPro"/>
</dbReference>
<dbReference type="PANTHER" id="PTHR24276">
    <property type="entry name" value="POLYSERASE-RELATED"/>
    <property type="match status" value="1"/>
</dbReference>
<evidence type="ECO:0000256" key="7">
    <source>
        <dbReference type="SAM" id="SignalP"/>
    </source>
</evidence>
<dbReference type="PRINTS" id="PR00722">
    <property type="entry name" value="CHYMOTRYPSIN"/>
</dbReference>
<dbReference type="InterPro" id="IPR001314">
    <property type="entry name" value="Peptidase_S1A"/>
</dbReference>
<sequence length="268" mass="29032">MYRVLIISLFICLVPGLSKENGPLEHFQGRIVGGEDADIEDFPYQVSVEYYKVHLCGGAIIGSEWIVTTAAPLVRLISPQIQIRAGTTTRGVGGTVHPASKIIPHPNHIWNSTDNDYDICLIRVTTPLEFNSQVQPIPMSTLEPNPGDTGIVTGWGGTSSEGPLFSQLQFMSVPIVEREICNDTYSYYGGMTANQFCAGMNGVDACLGDAGNPLVIAGELVGLVSWGIGCDVPDYPGVYTTISTLRDFVTMNTGADYFYYNTSEIMSN</sequence>
<dbReference type="SMART" id="SM00020">
    <property type="entry name" value="Tryp_SPc"/>
    <property type="match status" value="1"/>
</dbReference>
<dbReference type="Proteomes" id="UP001233999">
    <property type="component" value="Unassembled WGS sequence"/>
</dbReference>
<evidence type="ECO:0000313" key="9">
    <source>
        <dbReference type="EMBL" id="KAJ9588002.1"/>
    </source>
</evidence>
<dbReference type="Gene3D" id="2.40.10.10">
    <property type="entry name" value="Trypsin-like serine proteases"/>
    <property type="match status" value="1"/>
</dbReference>
<comment type="similarity">
    <text evidence="2">Belongs to the peptidase S1 family.</text>
</comment>
<evidence type="ECO:0000313" key="10">
    <source>
        <dbReference type="Proteomes" id="UP001233999"/>
    </source>
</evidence>
<dbReference type="AlphaFoldDB" id="A0AAD7ZXI1"/>
<dbReference type="GO" id="GO:0005576">
    <property type="term" value="C:extracellular region"/>
    <property type="evidence" value="ECO:0007669"/>
    <property type="project" value="UniProtKB-SubCell"/>
</dbReference>
<dbReference type="FunFam" id="2.40.10.10:FF:000068">
    <property type="entry name" value="transmembrane protease serine 2"/>
    <property type="match status" value="1"/>
</dbReference>